<sequence>MTPGLPRRTYLYFAAQSINLTTAVMSVTMAAMVGSILAPAVTLSTVPYGFQFLFLLMATYPASWLMSRLGRKRCFLLGSIPLALSGMVGYWGVQENSFSLLIISHSALGVYIAFANFNRFAATDNLDQKLKPKALSLVVAGGVIAAVAGPALTELLRDLNGFQAFSLCYASFIALALISALITLCLPSDLSAPPINRSFKANAGEAKKALSKVIVIAMAVAALGYGIMNVLMIQASIYMKHMHHDFSDVRLAIQWHVIAMFAPSFVTGAIIQKLGIKLTICSGLVMLSVCAAINLGSGSYAAMTFSLIVLGLGWNLTYVGGGALLAESLTNNPQAFLVQGKNDLAIAMCATLGAFSPALLLGYVGWDGTNFICIIFSLTLLVITCASLSSGAAKGSRAEESSL</sequence>
<feature type="domain" description="Major facilitator superfamily (MFS) profile" evidence="5">
    <location>
        <begin position="212"/>
        <end position="403"/>
    </location>
</feature>
<feature type="transmembrane region" description="Helical" evidence="4">
    <location>
        <begin position="98"/>
        <end position="122"/>
    </location>
</feature>
<dbReference type="InterPro" id="IPR011701">
    <property type="entry name" value="MFS"/>
</dbReference>
<keyword evidence="7" id="KW-1185">Reference proteome</keyword>
<evidence type="ECO:0000256" key="2">
    <source>
        <dbReference type="ARBA" id="ARBA00022989"/>
    </source>
</evidence>
<evidence type="ECO:0000256" key="4">
    <source>
        <dbReference type="SAM" id="Phobius"/>
    </source>
</evidence>
<dbReference type="PROSITE" id="PS50850">
    <property type="entry name" value="MFS"/>
    <property type="match status" value="1"/>
</dbReference>
<evidence type="ECO:0000256" key="1">
    <source>
        <dbReference type="ARBA" id="ARBA00022692"/>
    </source>
</evidence>
<feature type="transmembrane region" description="Helical" evidence="4">
    <location>
        <begin position="48"/>
        <end position="67"/>
    </location>
</feature>
<dbReference type="InterPro" id="IPR036259">
    <property type="entry name" value="MFS_trans_sf"/>
</dbReference>
<feature type="transmembrane region" description="Helical" evidence="4">
    <location>
        <begin position="74"/>
        <end position="92"/>
    </location>
</feature>
<name>A0ABU7N5P3_PSEVI</name>
<dbReference type="InterPro" id="IPR020846">
    <property type="entry name" value="MFS_dom"/>
</dbReference>
<dbReference type="PANTHER" id="PTHR23534">
    <property type="entry name" value="MFS PERMEASE"/>
    <property type="match status" value="1"/>
</dbReference>
<organism evidence="6 7">
    <name type="scientific">Pseudomonas viridiflava</name>
    <name type="common">Phytomonas viridiflava</name>
    <dbReference type="NCBI Taxonomy" id="33069"/>
    <lineage>
        <taxon>Bacteria</taxon>
        <taxon>Pseudomonadati</taxon>
        <taxon>Pseudomonadota</taxon>
        <taxon>Gammaproteobacteria</taxon>
        <taxon>Pseudomonadales</taxon>
        <taxon>Pseudomonadaceae</taxon>
        <taxon>Pseudomonas</taxon>
    </lineage>
</organism>
<dbReference type="Gene3D" id="1.20.1250.20">
    <property type="entry name" value="MFS general substrate transporter like domains"/>
    <property type="match status" value="1"/>
</dbReference>
<dbReference type="RefSeq" id="WP_330513095.1">
    <property type="nucleotide sequence ID" value="NZ_JAZEIH010000018.1"/>
</dbReference>
<protein>
    <submittedName>
        <fullName evidence="6">MFS transporter</fullName>
    </submittedName>
</protein>
<keyword evidence="1 4" id="KW-0812">Transmembrane</keyword>
<dbReference type="EMBL" id="JAZEIP010000011">
    <property type="protein sequence ID" value="MEE4040270.1"/>
    <property type="molecule type" value="Genomic_DNA"/>
</dbReference>
<feature type="transmembrane region" description="Helical" evidence="4">
    <location>
        <begin position="134"/>
        <end position="152"/>
    </location>
</feature>
<feature type="transmembrane region" description="Helical" evidence="4">
    <location>
        <begin position="164"/>
        <end position="188"/>
    </location>
</feature>
<comment type="caution">
    <text evidence="6">The sequence shown here is derived from an EMBL/GenBank/DDBJ whole genome shotgun (WGS) entry which is preliminary data.</text>
</comment>
<evidence type="ECO:0000313" key="6">
    <source>
        <dbReference type="EMBL" id="MEE4040270.1"/>
    </source>
</evidence>
<keyword evidence="3 4" id="KW-0472">Membrane</keyword>
<proteinExistence type="predicted"/>
<feature type="transmembrane region" description="Helical" evidence="4">
    <location>
        <begin position="344"/>
        <end position="363"/>
    </location>
</feature>
<evidence type="ECO:0000313" key="7">
    <source>
        <dbReference type="Proteomes" id="UP001343600"/>
    </source>
</evidence>
<keyword evidence="2 4" id="KW-1133">Transmembrane helix</keyword>
<evidence type="ECO:0000256" key="3">
    <source>
        <dbReference type="ARBA" id="ARBA00023136"/>
    </source>
</evidence>
<feature type="transmembrane region" description="Helical" evidence="4">
    <location>
        <begin position="253"/>
        <end position="271"/>
    </location>
</feature>
<feature type="transmembrane region" description="Helical" evidence="4">
    <location>
        <begin position="369"/>
        <end position="388"/>
    </location>
</feature>
<dbReference type="Pfam" id="PF07690">
    <property type="entry name" value="MFS_1"/>
    <property type="match status" value="1"/>
</dbReference>
<evidence type="ECO:0000259" key="5">
    <source>
        <dbReference type="PROSITE" id="PS50850"/>
    </source>
</evidence>
<dbReference type="SUPFAM" id="SSF103473">
    <property type="entry name" value="MFS general substrate transporter"/>
    <property type="match status" value="1"/>
</dbReference>
<feature type="transmembrane region" description="Helical" evidence="4">
    <location>
        <begin position="20"/>
        <end position="42"/>
    </location>
</feature>
<gene>
    <name evidence="6" type="ORF">V2I87_09220</name>
</gene>
<reference evidence="6 7" key="1">
    <citation type="submission" date="2024-01" db="EMBL/GenBank/DDBJ databases">
        <title>Characterization of Pseudomonas viridiflava in Georgia, USA.</title>
        <authorList>
            <person name="Zhao M."/>
            <person name="Dutta B."/>
        </authorList>
    </citation>
    <scope>NUCLEOTIDE SEQUENCE [LARGE SCALE GENOMIC DNA]</scope>
    <source>
        <strain evidence="6 7">21GA0539</strain>
    </source>
</reference>
<dbReference type="PANTHER" id="PTHR23534:SF1">
    <property type="entry name" value="MAJOR FACILITATOR SUPERFAMILY PROTEIN"/>
    <property type="match status" value="1"/>
</dbReference>
<accession>A0ABU7N5P3</accession>
<feature type="transmembrane region" description="Helical" evidence="4">
    <location>
        <begin position="302"/>
        <end position="324"/>
    </location>
</feature>
<feature type="transmembrane region" description="Helical" evidence="4">
    <location>
        <begin position="209"/>
        <end position="233"/>
    </location>
</feature>
<dbReference type="Proteomes" id="UP001343600">
    <property type="component" value="Unassembled WGS sequence"/>
</dbReference>